<dbReference type="AlphaFoldDB" id="A0A5C6RPC6"/>
<dbReference type="EMBL" id="VOOR01000013">
    <property type="protein sequence ID" value="TXB63795.1"/>
    <property type="molecule type" value="Genomic_DNA"/>
</dbReference>
<organism evidence="3 4">
    <name type="scientific">Phaeodactylibacter luteus</name>
    <dbReference type="NCBI Taxonomy" id="1564516"/>
    <lineage>
        <taxon>Bacteria</taxon>
        <taxon>Pseudomonadati</taxon>
        <taxon>Bacteroidota</taxon>
        <taxon>Saprospiria</taxon>
        <taxon>Saprospirales</taxon>
        <taxon>Haliscomenobacteraceae</taxon>
        <taxon>Phaeodactylibacter</taxon>
    </lineage>
</organism>
<name>A0A5C6RPC6_9BACT</name>
<dbReference type="GO" id="GO:0016757">
    <property type="term" value="F:glycosyltransferase activity"/>
    <property type="evidence" value="ECO:0007669"/>
    <property type="project" value="InterPro"/>
</dbReference>
<proteinExistence type="predicted"/>
<comment type="caution">
    <text evidence="3">The sequence shown here is derived from an EMBL/GenBank/DDBJ whole genome shotgun (WGS) entry which is preliminary data.</text>
</comment>
<sequence>MRKIIKWVIPLVNLIYLYVYTGILVKKSKRVLLVPEFGKYGGTRTYFFSLLEFLKEQNYDVTVELSEEQQDDEVLKQLSTYGFKYINQEYDFGRIAFNEKLFSKFNINPLKRTIHATIHYLRVMKKNEVCAIITSIGSPDKYLFFFLLPGSLLYIIHTVVDQEIEKIRRLWVRKLSLKKQIITVSEYARNKIIENWHLLHKERYVYKIYNHYQKKKNAYKIGGAKKNNDLIILTIGSVEWYKNPSFWVQIAREVIKTTSEVKFYWIGSGSEIEEWRELTRDEDRIVFWGADPDVEKWYNKADVYFQPSKKESFGIAVVGAMAHALPCIVSDQEGLPEVIDNNKTGYLITIDDRKDSLVKFFRLLNNKDLRLELGKRSSSKYREKFSKEVWENSMKKFFTEWS</sequence>
<dbReference type="OrthoDB" id="7560678at2"/>
<dbReference type="Pfam" id="PF00534">
    <property type="entry name" value="Glycos_transf_1"/>
    <property type="match status" value="1"/>
</dbReference>
<keyword evidence="1" id="KW-1133">Transmembrane helix</keyword>
<evidence type="ECO:0000313" key="4">
    <source>
        <dbReference type="Proteomes" id="UP000321580"/>
    </source>
</evidence>
<dbReference type="InterPro" id="IPR050194">
    <property type="entry name" value="Glycosyltransferase_grp1"/>
</dbReference>
<keyword evidence="1" id="KW-0812">Transmembrane</keyword>
<dbReference type="RefSeq" id="WP_147166971.1">
    <property type="nucleotide sequence ID" value="NZ_VOOR01000013.1"/>
</dbReference>
<dbReference type="SUPFAM" id="SSF53756">
    <property type="entry name" value="UDP-Glycosyltransferase/glycogen phosphorylase"/>
    <property type="match status" value="1"/>
</dbReference>
<keyword evidence="4" id="KW-1185">Reference proteome</keyword>
<reference evidence="3 4" key="1">
    <citation type="submission" date="2019-08" db="EMBL/GenBank/DDBJ databases">
        <title>Genome of Phaeodactylibacter luteus.</title>
        <authorList>
            <person name="Bowman J.P."/>
        </authorList>
    </citation>
    <scope>NUCLEOTIDE SEQUENCE [LARGE SCALE GENOMIC DNA]</scope>
    <source>
        <strain evidence="3 4">KCTC 42180</strain>
    </source>
</reference>
<keyword evidence="3" id="KW-0808">Transferase</keyword>
<evidence type="ECO:0000256" key="1">
    <source>
        <dbReference type="SAM" id="Phobius"/>
    </source>
</evidence>
<accession>A0A5C6RPC6</accession>
<gene>
    <name evidence="3" type="ORF">FRY97_08240</name>
</gene>
<evidence type="ECO:0000259" key="2">
    <source>
        <dbReference type="Pfam" id="PF00534"/>
    </source>
</evidence>
<feature type="transmembrane region" description="Helical" evidence="1">
    <location>
        <begin position="7"/>
        <end position="25"/>
    </location>
</feature>
<keyword evidence="1" id="KW-0472">Membrane</keyword>
<feature type="domain" description="Glycosyl transferase family 1" evidence="2">
    <location>
        <begin position="223"/>
        <end position="377"/>
    </location>
</feature>
<dbReference type="CDD" id="cd03801">
    <property type="entry name" value="GT4_PimA-like"/>
    <property type="match status" value="1"/>
</dbReference>
<protein>
    <submittedName>
        <fullName evidence="3">Glycosyltransferase family 4 protein</fullName>
    </submittedName>
</protein>
<dbReference type="PANTHER" id="PTHR45947:SF3">
    <property type="entry name" value="SULFOQUINOVOSYL TRANSFERASE SQD2"/>
    <property type="match status" value="1"/>
</dbReference>
<dbReference type="Gene3D" id="3.40.50.2000">
    <property type="entry name" value="Glycogen Phosphorylase B"/>
    <property type="match status" value="2"/>
</dbReference>
<dbReference type="PANTHER" id="PTHR45947">
    <property type="entry name" value="SULFOQUINOVOSYL TRANSFERASE SQD2"/>
    <property type="match status" value="1"/>
</dbReference>
<evidence type="ECO:0000313" key="3">
    <source>
        <dbReference type="EMBL" id="TXB63795.1"/>
    </source>
</evidence>
<dbReference type="Proteomes" id="UP000321580">
    <property type="component" value="Unassembled WGS sequence"/>
</dbReference>
<dbReference type="InterPro" id="IPR001296">
    <property type="entry name" value="Glyco_trans_1"/>
</dbReference>